<name>A0AAW3VHK7_ACILW</name>
<dbReference type="EMBL" id="JACHLA010000017">
    <property type="protein sequence ID" value="MBB6364312.1"/>
    <property type="molecule type" value="Genomic_DNA"/>
</dbReference>
<dbReference type="InterPro" id="IPR050446">
    <property type="entry name" value="FAD-oxidoreductase/Apoptosis"/>
</dbReference>
<dbReference type="InterPro" id="IPR028202">
    <property type="entry name" value="Reductase_C"/>
</dbReference>
<dbReference type="GO" id="GO:0051213">
    <property type="term" value="F:dioxygenase activity"/>
    <property type="evidence" value="ECO:0007669"/>
    <property type="project" value="UniProtKB-KW"/>
</dbReference>
<dbReference type="PRINTS" id="PR00368">
    <property type="entry name" value="FADPNR"/>
</dbReference>
<dbReference type="AlphaFoldDB" id="A0AAW3VHK7"/>
<dbReference type="Proteomes" id="UP000548425">
    <property type="component" value="Unassembled WGS sequence"/>
</dbReference>
<keyword evidence="3" id="KW-0274">FAD</keyword>
<keyword evidence="2" id="KW-0285">Flavoprotein</keyword>
<dbReference type="RefSeq" id="WP_184413488.1">
    <property type="nucleotide sequence ID" value="NZ_JACHLA010000017.1"/>
</dbReference>
<evidence type="ECO:0000256" key="1">
    <source>
        <dbReference type="ARBA" id="ARBA00001974"/>
    </source>
</evidence>
<dbReference type="InterPro" id="IPR023753">
    <property type="entry name" value="FAD/NAD-binding_dom"/>
</dbReference>
<evidence type="ECO:0000313" key="7">
    <source>
        <dbReference type="EMBL" id="MBB6364312.1"/>
    </source>
</evidence>
<evidence type="ECO:0000256" key="4">
    <source>
        <dbReference type="ARBA" id="ARBA00023002"/>
    </source>
</evidence>
<feature type="domain" description="FAD/NAD(P)-binding" evidence="5">
    <location>
        <begin position="5"/>
        <end position="299"/>
    </location>
</feature>
<dbReference type="InterPro" id="IPR036188">
    <property type="entry name" value="FAD/NAD-bd_sf"/>
</dbReference>
<comment type="cofactor">
    <cofactor evidence="1">
        <name>FAD</name>
        <dbReference type="ChEBI" id="CHEBI:57692"/>
    </cofactor>
</comment>
<dbReference type="InterPro" id="IPR016156">
    <property type="entry name" value="FAD/NAD-linked_Rdtase_dimer_sf"/>
</dbReference>
<dbReference type="GO" id="GO:0005737">
    <property type="term" value="C:cytoplasm"/>
    <property type="evidence" value="ECO:0007669"/>
    <property type="project" value="TreeGrafter"/>
</dbReference>
<evidence type="ECO:0000313" key="8">
    <source>
        <dbReference type="Proteomes" id="UP000548425"/>
    </source>
</evidence>
<evidence type="ECO:0000259" key="6">
    <source>
        <dbReference type="Pfam" id="PF14759"/>
    </source>
</evidence>
<organism evidence="7 8">
    <name type="scientific">Acinetobacter lwoffii</name>
    <dbReference type="NCBI Taxonomy" id="28090"/>
    <lineage>
        <taxon>Bacteria</taxon>
        <taxon>Pseudomonadati</taxon>
        <taxon>Pseudomonadota</taxon>
        <taxon>Gammaproteobacteria</taxon>
        <taxon>Moraxellales</taxon>
        <taxon>Moraxellaceae</taxon>
        <taxon>Acinetobacter</taxon>
    </lineage>
</organism>
<dbReference type="Pfam" id="PF14759">
    <property type="entry name" value="Reductase_C"/>
    <property type="match status" value="1"/>
</dbReference>
<keyword evidence="7" id="KW-0223">Dioxygenase</keyword>
<feature type="domain" description="Reductase C-terminal" evidence="6">
    <location>
        <begin position="318"/>
        <end position="390"/>
    </location>
</feature>
<dbReference type="PRINTS" id="PR00411">
    <property type="entry name" value="PNDRDTASEI"/>
</dbReference>
<dbReference type="Gene3D" id="3.30.390.30">
    <property type="match status" value="1"/>
</dbReference>
<dbReference type="Gene3D" id="3.50.50.60">
    <property type="entry name" value="FAD/NAD(P)-binding domain"/>
    <property type="match status" value="2"/>
</dbReference>
<keyword evidence="4 7" id="KW-0560">Oxidoreductase</keyword>
<accession>A0AAW3VHK7</accession>
<dbReference type="PANTHER" id="PTHR43557">
    <property type="entry name" value="APOPTOSIS-INDUCING FACTOR 1"/>
    <property type="match status" value="1"/>
</dbReference>
<comment type="caution">
    <text evidence="7">The sequence shown here is derived from an EMBL/GenBank/DDBJ whole genome shotgun (WGS) entry which is preliminary data.</text>
</comment>
<dbReference type="EC" id="1.18.1.3" evidence="7"/>
<protein>
    <submittedName>
        <fullName evidence="7">3-phenylpropionate/trans-cinnamate dioxygenase ferredoxin reductase subunit</fullName>
        <ecNumber evidence="7">1.18.1.3</ecNumber>
    </submittedName>
</protein>
<dbReference type="SUPFAM" id="SSF51905">
    <property type="entry name" value="FAD/NAD(P)-binding domain"/>
    <property type="match status" value="2"/>
</dbReference>
<dbReference type="GO" id="GO:0008860">
    <property type="term" value="F:ferredoxin-NAD+ reductase activity"/>
    <property type="evidence" value="ECO:0007669"/>
    <property type="project" value="UniProtKB-EC"/>
</dbReference>
<proteinExistence type="predicted"/>
<sequence length="400" mass="44894">MMDYVVIVGGGHAAIQCAMKLREYGYQGGVKILTEESHYPYHRPPLSKKYLTGEVSEQDLYIVNPKTIAEKNIEVVFSVKVTQVDLTHKQVICQDQRIDYSHLVIATGARPRPLPLAQHQVSNLHYCRNMDDIRHLAEQLDAIEKIAIIGGGYIGLELAATLRTLGKTVTVLERAERILNRVACSQTAAFIKQAHLNQGVQIYESVNIEQIVFQGTNISALKLDNQTELNCDAVIAGIGVIPNTQFLGDDFEKSNDSLLVNVYCQTNQPDVFAIGDCTIFNLNGVLTKLESVQNANEQADIVAKFIVGQQVSYQPKPWFWSDQYDLKIQIAGLARDFDSVIERRNDSKVSYWYFREKELIAVDAINDARAFMMGKKFVGLQVISPELMHDSNADVTKNFH</sequence>
<evidence type="ECO:0000256" key="3">
    <source>
        <dbReference type="ARBA" id="ARBA00022827"/>
    </source>
</evidence>
<evidence type="ECO:0000259" key="5">
    <source>
        <dbReference type="Pfam" id="PF07992"/>
    </source>
</evidence>
<dbReference type="Pfam" id="PF07992">
    <property type="entry name" value="Pyr_redox_2"/>
    <property type="match status" value="1"/>
</dbReference>
<dbReference type="GO" id="GO:0016651">
    <property type="term" value="F:oxidoreductase activity, acting on NAD(P)H"/>
    <property type="evidence" value="ECO:0007669"/>
    <property type="project" value="TreeGrafter"/>
</dbReference>
<gene>
    <name evidence="7" type="ORF">HNP34_002463</name>
</gene>
<reference evidence="7 8" key="1">
    <citation type="submission" date="2020-08" db="EMBL/GenBank/DDBJ databases">
        <title>Functional genomics of gut bacteria from endangered species of beetles.</title>
        <authorList>
            <person name="Carlos-Shanley C."/>
        </authorList>
    </citation>
    <scope>NUCLEOTIDE SEQUENCE [LARGE SCALE GENOMIC DNA]</scope>
    <source>
        <strain evidence="7 8">S00127</strain>
    </source>
</reference>
<evidence type="ECO:0000256" key="2">
    <source>
        <dbReference type="ARBA" id="ARBA00022630"/>
    </source>
</evidence>
<dbReference type="PANTHER" id="PTHR43557:SF2">
    <property type="entry name" value="RIESKE DOMAIN-CONTAINING PROTEIN-RELATED"/>
    <property type="match status" value="1"/>
</dbReference>